<dbReference type="SUPFAM" id="SSF52087">
    <property type="entry name" value="CRAL/TRIO domain"/>
    <property type="match status" value="1"/>
</dbReference>
<protein>
    <recommendedName>
        <fullName evidence="2">CRAL-TRIO domain-containing protein</fullName>
    </recommendedName>
</protein>
<dbReference type="InterPro" id="IPR001251">
    <property type="entry name" value="CRAL-TRIO_dom"/>
</dbReference>
<proteinExistence type="predicted"/>
<evidence type="ECO:0000256" key="1">
    <source>
        <dbReference type="SAM" id="MobiDB-lite"/>
    </source>
</evidence>
<feature type="compositionally biased region" description="Polar residues" evidence="1">
    <location>
        <begin position="308"/>
        <end position="318"/>
    </location>
</feature>
<dbReference type="AlphaFoldDB" id="A0AAN9K7Y3"/>
<feature type="domain" description="CRAL-TRIO" evidence="2">
    <location>
        <begin position="115"/>
        <end position="277"/>
    </location>
</feature>
<dbReference type="PANTHER" id="PTHR45824">
    <property type="entry name" value="GH16843P"/>
    <property type="match status" value="1"/>
</dbReference>
<dbReference type="InterPro" id="IPR036865">
    <property type="entry name" value="CRAL-TRIO_dom_sf"/>
</dbReference>
<comment type="caution">
    <text evidence="3">The sequence shown here is derived from an EMBL/GenBank/DDBJ whole genome shotgun (WGS) entry which is preliminary data.</text>
</comment>
<dbReference type="Pfam" id="PF00650">
    <property type="entry name" value="CRAL_TRIO"/>
    <property type="match status" value="1"/>
</dbReference>
<reference evidence="3 4" key="1">
    <citation type="submission" date="2024-01" db="EMBL/GenBank/DDBJ databases">
        <title>The genomes of 5 underutilized Papilionoideae crops provide insights into root nodulation and disease resistance.</title>
        <authorList>
            <person name="Yuan L."/>
        </authorList>
    </citation>
    <scope>NUCLEOTIDE SEQUENCE [LARGE SCALE GENOMIC DNA]</scope>
    <source>
        <strain evidence="3">LY-2023</strain>
        <tissue evidence="3">Leaf</tissue>
    </source>
</reference>
<dbReference type="Proteomes" id="UP001359559">
    <property type="component" value="Unassembled WGS sequence"/>
</dbReference>
<evidence type="ECO:0000259" key="2">
    <source>
        <dbReference type="PROSITE" id="PS50191"/>
    </source>
</evidence>
<feature type="region of interest" description="Disordered" evidence="1">
    <location>
        <begin position="308"/>
        <end position="335"/>
    </location>
</feature>
<dbReference type="Gene3D" id="3.40.525.10">
    <property type="entry name" value="CRAL-TRIO lipid binding domain"/>
    <property type="match status" value="1"/>
</dbReference>
<dbReference type="GO" id="GO:0008526">
    <property type="term" value="F:phosphatidylinositol transfer activity"/>
    <property type="evidence" value="ECO:0007669"/>
    <property type="project" value="TreeGrafter"/>
</dbReference>
<dbReference type="InterPro" id="IPR036273">
    <property type="entry name" value="CRAL/TRIO_N_dom_sf"/>
</dbReference>
<evidence type="ECO:0000313" key="4">
    <source>
        <dbReference type="Proteomes" id="UP001359559"/>
    </source>
</evidence>
<dbReference type="EMBL" id="JAYKXN010000002">
    <property type="protein sequence ID" value="KAK7311606.1"/>
    <property type="molecule type" value="Genomic_DNA"/>
</dbReference>
<gene>
    <name evidence="3" type="ORF">RJT34_09859</name>
</gene>
<accession>A0AAN9K7Y3</accession>
<sequence length="347" mass="39994">MSMDTTRSFEVKPDMFMEVFTLSTMSESLKITASNCHEEMIISKEQQEKQFASFQINEVRKLIGPLSDKASVYCSDASISRYLSSRNWNVKKAAQMLTHSLKWRNEYKPHEIRWEEVTVEAESGIMYRPDYDDKYGRSVLVMRPCCQKSKSSEGQLKYLAYCMENAIFNLPPHQEQLVWLIDFQGFNMSHISFKIARETVHVLQQYYPKRLGLIMLCNAPAIFQPFFRMLKPLLEAEIYSKIKFGYAHDPNTKKIMQDLFDMDKLESAFGGNGDTGVDINKFAERMKEDESKIYSFWTRAKSLSQVSLNAPSDSSVPNNGKIDFSPVPNPDNHISVTQKDRSVVALE</sequence>
<organism evidence="3 4">
    <name type="scientific">Clitoria ternatea</name>
    <name type="common">Butterfly pea</name>
    <dbReference type="NCBI Taxonomy" id="43366"/>
    <lineage>
        <taxon>Eukaryota</taxon>
        <taxon>Viridiplantae</taxon>
        <taxon>Streptophyta</taxon>
        <taxon>Embryophyta</taxon>
        <taxon>Tracheophyta</taxon>
        <taxon>Spermatophyta</taxon>
        <taxon>Magnoliopsida</taxon>
        <taxon>eudicotyledons</taxon>
        <taxon>Gunneridae</taxon>
        <taxon>Pentapetalae</taxon>
        <taxon>rosids</taxon>
        <taxon>fabids</taxon>
        <taxon>Fabales</taxon>
        <taxon>Fabaceae</taxon>
        <taxon>Papilionoideae</taxon>
        <taxon>50 kb inversion clade</taxon>
        <taxon>NPAAA clade</taxon>
        <taxon>indigoferoid/millettioid clade</taxon>
        <taxon>Phaseoleae</taxon>
        <taxon>Clitoria</taxon>
    </lineage>
</organism>
<dbReference type="CDD" id="cd00170">
    <property type="entry name" value="SEC14"/>
    <property type="match status" value="1"/>
</dbReference>
<dbReference type="PANTHER" id="PTHR45824:SF8">
    <property type="entry name" value="CRAL-TRIO LIPID BINDING DOMAIN, CRAL_TRIO DOMAIN-CONTAINING PROTEIN-RELATED"/>
    <property type="match status" value="1"/>
</dbReference>
<evidence type="ECO:0000313" key="3">
    <source>
        <dbReference type="EMBL" id="KAK7311606.1"/>
    </source>
</evidence>
<keyword evidence="4" id="KW-1185">Reference proteome</keyword>
<name>A0AAN9K7Y3_CLITE</name>
<dbReference type="SMART" id="SM00516">
    <property type="entry name" value="SEC14"/>
    <property type="match status" value="1"/>
</dbReference>
<dbReference type="FunFam" id="3.40.525.10:FF:000008">
    <property type="entry name" value="Phosphatidylinositol transfer protein 3"/>
    <property type="match status" value="1"/>
</dbReference>
<dbReference type="InterPro" id="IPR052578">
    <property type="entry name" value="PI_Transfer_CRAL-TRIO"/>
</dbReference>
<dbReference type="SUPFAM" id="SSF46938">
    <property type="entry name" value="CRAL/TRIO N-terminal domain"/>
    <property type="match status" value="1"/>
</dbReference>
<dbReference type="PROSITE" id="PS50191">
    <property type="entry name" value="CRAL_TRIO"/>
    <property type="match status" value="1"/>
</dbReference>